<feature type="non-terminal residue" evidence="4">
    <location>
        <position position="1334"/>
    </location>
</feature>
<feature type="compositionally biased region" description="Low complexity" evidence="1">
    <location>
        <begin position="157"/>
        <end position="169"/>
    </location>
</feature>
<organism evidence="4 5">
    <name type="scientific">Cardiosporidium cionae</name>
    <dbReference type="NCBI Taxonomy" id="476202"/>
    <lineage>
        <taxon>Eukaryota</taxon>
        <taxon>Sar</taxon>
        <taxon>Alveolata</taxon>
        <taxon>Apicomplexa</taxon>
        <taxon>Aconoidasida</taxon>
        <taxon>Nephromycida</taxon>
        <taxon>Cardiosporidium</taxon>
    </lineage>
</organism>
<dbReference type="CDD" id="cd02257">
    <property type="entry name" value="Peptidase_C19"/>
    <property type="match status" value="1"/>
</dbReference>
<dbReference type="InterPro" id="IPR038765">
    <property type="entry name" value="Papain-like_cys_pep_sf"/>
</dbReference>
<feature type="compositionally biased region" description="Low complexity" evidence="1">
    <location>
        <begin position="1046"/>
        <end position="1056"/>
    </location>
</feature>
<feature type="compositionally biased region" description="Low complexity" evidence="1">
    <location>
        <begin position="94"/>
        <end position="138"/>
    </location>
</feature>
<evidence type="ECO:0000259" key="2">
    <source>
        <dbReference type="PROSITE" id="PS50235"/>
    </source>
</evidence>
<dbReference type="InterPro" id="IPR018200">
    <property type="entry name" value="USP_CS"/>
</dbReference>
<dbReference type="InterPro" id="IPR001394">
    <property type="entry name" value="Peptidase_C19_UCH"/>
</dbReference>
<dbReference type="PROSITE" id="PS00973">
    <property type="entry name" value="USP_2"/>
    <property type="match status" value="1"/>
</dbReference>
<dbReference type="Proteomes" id="UP000823046">
    <property type="component" value="Unassembled WGS sequence"/>
</dbReference>
<dbReference type="SUPFAM" id="SSF54001">
    <property type="entry name" value="Cysteine proteinases"/>
    <property type="match status" value="1"/>
</dbReference>
<dbReference type="InterPro" id="IPR028889">
    <property type="entry name" value="USP"/>
</dbReference>
<evidence type="ECO:0000313" key="5">
    <source>
        <dbReference type="Proteomes" id="UP000823046"/>
    </source>
</evidence>
<keyword evidence="5" id="KW-1185">Reference proteome</keyword>
<evidence type="ECO:0008006" key="6">
    <source>
        <dbReference type="Google" id="ProtNLM"/>
    </source>
</evidence>
<dbReference type="PROSITE" id="PS51283">
    <property type="entry name" value="DUSP"/>
    <property type="match status" value="1"/>
</dbReference>
<comment type="caution">
    <text evidence="4">The sequence shown here is derived from an EMBL/GenBank/DDBJ whole genome shotgun (WGS) entry which is preliminary data.</text>
</comment>
<sequence>YLQVCLLRYKTEKTSKGDWIRKKLNTPLDFPLTLDVSPYCMDGCVVVDREGHTVDIASFPQATQYTLFSTMEHRGASALAGHYTAIVRDLLVASSSSSSSSPPPSTVSSLLPSRVPLSSPSLSKETSPSLVHVKLPLPSSSPPPPPPQPQNPGERVPSLPLPSRGGPPSVTFRPTRIRLLSQAENFFYENAVHTSPPPLLEIKRENTKVTRPRSTLVVASSKDSFPPTPQALSPSLTSSIAVLQPGQSRENHDPSPHAHNLRYRRKLGYPTVGLRLPQRFLMAKPQARPVKLPPLESPAWPSIVGMKRGLPKREAGEGPSLPLVPPLPCEYGEDALDNVETMEGWPLDVEEKLQPALKRHRIEESHESHCIENYHTDVASSHSREITTHAVPIPSTKRFHWIESRPPSPQLYDLKIDDELETISLSGEDEEKQREPPIRATLNLQRNLPDISRWPWIQFDDSVVSEYKLKAYDASLDTSASPMADEGNATLFHTSLEEKEGVTFFVDRLLSKSVYLLTYIRKDWCTHVEAPSLPLALAEFVEKQNQALAQEEDAFDKQKSRIEEFIHQRRECIQNSIEGELKPTMKKLEEQRKALLAEEDRILEHMKKMYPEEAESIHVLDFFNEYRCRWPVLKDLVFVPSNWWETFVCGMDFPSLCKVFSSKNAPPRSQENPNAMALSPKTKSSPSSPPNREESLPLKEAAVSHAHRSTRETFSSPEWTAEPPSTKSMKLAVPTSASPEMEILLKEIHRYPSVVDYSSILCPHYFEELHRLHPTGVISSQFWSPETSSSTPFSFPLGWAVSSVGHFAEKHADLEPVSKPYGIFPLCLWNGQAKLLPRALISRLYRQEGLCASIPSIDIHQNLCRQCSCALSGLVDMASVQQVQIEIMYTFAMRQNSVLKAYVVPDEISLQPDLFVWVNRRNLLEISKRFSVGDSHKSSGSKRSGSNFSRKQTKKGSTAVCGGPPLVLAVNDASPVDTLPSRNLFENFEDVRRDIRLLLSYSRRDASSISSHSSSFTGQTEKDLMDSDVDGKPQRPPMPSEEEKTAGGTTADASASLEDGRTASETMKPSAMKLLHQEAEVIDLAHQMRCSHGNLQSFPNKRWQHKVLVSKAALLQFLACEHNKVKWYRCLGILKPPAVICSEFFSSSVSICEECKEEFEEENSRRTLWKKKIKEEMHLLSPLLSPQCKIKNLLSSSIKRKEGGIPLLGKYYIVSLSWCNLWKEYCNATEPLSGEALCPTTIDTSDLLCFCTSPPSLRVDPIKFIKHAEKMKLSFSMYELEFSDYTLIHEEEFGRICEYYQLNICKEFLSSNILNDCYFEVSMVASTEINEEEN</sequence>
<dbReference type="PANTHER" id="PTHR24006">
    <property type="entry name" value="UBIQUITIN CARBOXYL-TERMINAL HYDROLASE"/>
    <property type="match status" value="1"/>
</dbReference>
<feature type="compositionally biased region" description="Pro residues" evidence="1">
    <location>
        <begin position="139"/>
        <end position="150"/>
    </location>
</feature>
<feature type="region of interest" description="Disordered" evidence="1">
    <location>
        <begin position="932"/>
        <end position="960"/>
    </location>
</feature>
<feature type="non-terminal residue" evidence="4">
    <location>
        <position position="1"/>
    </location>
</feature>
<reference evidence="4 5" key="1">
    <citation type="journal article" date="2020" name="bioRxiv">
        <title>Metabolic contributions of an alphaproteobacterial endosymbiont in the apicomplexan Cardiosporidium cionae.</title>
        <authorList>
            <person name="Hunter E.S."/>
            <person name="Paight C.J."/>
            <person name="Lane C.E."/>
        </authorList>
    </citation>
    <scope>NUCLEOTIDE SEQUENCE [LARGE SCALE GENOMIC DNA]</scope>
    <source>
        <strain evidence="4">ESH_2018</strain>
    </source>
</reference>
<gene>
    <name evidence="4" type="ORF">IE077_003130</name>
</gene>
<proteinExistence type="predicted"/>
<evidence type="ECO:0000256" key="1">
    <source>
        <dbReference type="SAM" id="MobiDB-lite"/>
    </source>
</evidence>
<feature type="compositionally biased region" description="Polar residues" evidence="1">
    <location>
        <begin position="712"/>
        <end position="728"/>
    </location>
</feature>
<dbReference type="InterPro" id="IPR006615">
    <property type="entry name" value="Pept_C19_DUSP"/>
</dbReference>
<dbReference type="InterPro" id="IPR050164">
    <property type="entry name" value="Peptidase_C19"/>
</dbReference>
<evidence type="ECO:0000313" key="4">
    <source>
        <dbReference type="EMBL" id="KAF8817883.1"/>
    </source>
</evidence>
<accession>A0ABQ7J484</accession>
<dbReference type="PROSITE" id="PS50235">
    <property type="entry name" value="USP_3"/>
    <property type="match status" value="1"/>
</dbReference>
<feature type="region of interest" description="Disordered" evidence="1">
    <location>
        <begin position="94"/>
        <end position="172"/>
    </location>
</feature>
<feature type="domain" description="USP" evidence="2">
    <location>
        <begin position="1"/>
        <end position="135"/>
    </location>
</feature>
<dbReference type="Gene3D" id="3.90.70.10">
    <property type="entry name" value="Cysteine proteinases"/>
    <property type="match status" value="1"/>
</dbReference>
<dbReference type="SUPFAM" id="SSF143791">
    <property type="entry name" value="DUSP-like"/>
    <property type="match status" value="1"/>
</dbReference>
<feature type="compositionally biased region" description="Basic and acidic residues" evidence="1">
    <location>
        <begin position="1020"/>
        <end position="1033"/>
    </location>
</feature>
<dbReference type="Pfam" id="PF00443">
    <property type="entry name" value="UCH"/>
    <property type="match status" value="1"/>
</dbReference>
<evidence type="ECO:0000259" key="3">
    <source>
        <dbReference type="PROSITE" id="PS51283"/>
    </source>
</evidence>
<feature type="compositionally biased region" description="Polar residues" evidence="1">
    <location>
        <begin position="662"/>
        <end position="673"/>
    </location>
</feature>
<feature type="region of interest" description="Disordered" evidence="1">
    <location>
        <begin position="662"/>
        <end position="733"/>
    </location>
</feature>
<feature type="domain" description="DUSP" evidence="3">
    <location>
        <begin position="1181"/>
        <end position="1313"/>
    </location>
</feature>
<feature type="compositionally biased region" description="Low complexity" evidence="1">
    <location>
        <begin position="941"/>
        <end position="950"/>
    </location>
</feature>
<feature type="region of interest" description="Disordered" evidence="1">
    <location>
        <begin position="1008"/>
        <end position="1067"/>
    </location>
</feature>
<dbReference type="InterPro" id="IPR035927">
    <property type="entry name" value="DUSP-like_sf"/>
</dbReference>
<protein>
    <recommendedName>
        <fullName evidence="6">Ubiquitinyl hydrolase 1</fullName>
    </recommendedName>
</protein>
<dbReference type="EMBL" id="JADAQX010001277">
    <property type="protein sequence ID" value="KAF8817883.1"/>
    <property type="molecule type" value="Genomic_DNA"/>
</dbReference>
<name>A0ABQ7J484_9APIC</name>